<protein>
    <submittedName>
        <fullName evidence="2">Uncharacterized protein</fullName>
    </submittedName>
</protein>
<sequence>MLKNAAGAPTRRDSAAATGSARFPLLKKRGRRADAQRFSRGSWRSALPVVKKTRPARRRTEIQPRRLAQRASHC</sequence>
<proteinExistence type="predicted"/>
<evidence type="ECO:0000313" key="2">
    <source>
        <dbReference type="EMBL" id="KJF38219.1"/>
    </source>
</evidence>
<dbReference type="AlphaFoldDB" id="A0A0D8IUS1"/>
<feature type="region of interest" description="Disordered" evidence="1">
    <location>
        <begin position="1"/>
        <end position="74"/>
    </location>
</feature>
<gene>
    <name evidence="2" type="ORF">TQ39_19320</name>
</gene>
<evidence type="ECO:0000256" key="1">
    <source>
        <dbReference type="SAM" id="MobiDB-lite"/>
    </source>
</evidence>
<dbReference type="Proteomes" id="UP000032483">
    <property type="component" value="Unassembled WGS sequence"/>
</dbReference>
<evidence type="ECO:0000313" key="3">
    <source>
        <dbReference type="Proteomes" id="UP000032483"/>
    </source>
</evidence>
<comment type="caution">
    <text evidence="2">The sequence shown here is derived from an EMBL/GenBank/DDBJ whole genome shotgun (WGS) entry which is preliminary data.</text>
</comment>
<dbReference type="EMBL" id="JXXK01000064">
    <property type="protein sequence ID" value="KJF38219.1"/>
    <property type="molecule type" value="Genomic_DNA"/>
</dbReference>
<keyword evidence="3" id="KW-1185">Reference proteome</keyword>
<reference evidence="2" key="1">
    <citation type="submission" date="2015-02" db="EMBL/GenBank/DDBJ databases">
        <title>A novel member of the family Ruminococcaceae isolated from human feces.</title>
        <authorList>
            <person name="Shkoporov A.N."/>
            <person name="Chaplin A.V."/>
            <person name="Motuzova O.V."/>
            <person name="Kafarskaia L.I."/>
            <person name="Khokhlova E.V."/>
            <person name="Efimov B.A."/>
        </authorList>
    </citation>
    <scope>NUCLEOTIDE SEQUENCE [LARGE SCALE GENOMIC DNA]</scope>
    <source>
        <strain evidence="2">585-1</strain>
    </source>
</reference>
<accession>A0A0D8IUS1</accession>
<organism evidence="2 3">
    <name type="scientific">Ruthenibacterium lactatiformans</name>
    <dbReference type="NCBI Taxonomy" id="1550024"/>
    <lineage>
        <taxon>Bacteria</taxon>
        <taxon>Bacillati</taxon>
        <taxon>Bacillota</taxon>
        <taxon>Clostridia</taxon>
        <taxon>Eubacteriales</taxon>
        <taxon>Oscillospiraceae</taxon>
        <taxon>Ruthenibacterium</taxon>
    </lineage>
</organism>
<name>A0A0D8IUS1_9FIRM</name>